<dbReference type="GeneID" id="65071834"/>
<dbReference type="EMBL" id="MK554696">
    <property type="protein sequence ID" value="QBJ04071.1"/>
    <property type="molecule type" value="Genomic_DNA"/>
</dbReference>
<dbReference type="KEGG" id="vg:65071834"/>
<sequence>MAVKTVLDMGSEQTVGRTSTEILVSALGYSNKTKAVSLYAILLTMKEPVTGLSTDNLQSGNYGINSVKASNGTNVAPTILDEEDPSAEISIQMKEDLNFVRKNAPFGVNRSILNAIFKGESFYVGNDEIIAIVGTNGTMKSKTARAKANEMNLPFKALFGLEADEIKVTGAVDPKTGKIATRKNTFRNAYDTFNKTVCLEFRVVANKTYVMIMPLIATTGMTKDEGDVNTYTVSGNRLCDTWERDDYVMEVGETSKLNVDEELDEIVVDGIVLDPSTATAITGITNPLLCKVTATGDITLSKGSATLKGKLKKNTRIKARYFSDTGTTFTEQNAIVVVGETDGTGLTGKAVNFALGSGNKFYACKVFVYDRNLEDMNPYQTVDAI</sequence>
<keyword evidence="2" id="KW-1185">Reference proteome</keyword>
<evidence type="ECO:0000313" key="2">
    <source>
        <dbReference type="Proteomes" id="UP000292160"/>
    </source>
</evidence>
<reference evidence="1 2" key="1">
    <citation type="submission" date="2019-02" db="EMBL/GenBank/DDBJ databases">
        <title>Genomic, morphological and functional characterisation of novel bacteriophage Fnu1 capable of disrupt Fusobacterium nucleatum biofilm.</title>
        <authorList>
            <person name="Kabwe M."/>
            <person name="Brown T.L."/>
            <person name="Dashper S."/>
            <person name="Speirs L."/>
            <person name="Ku H."/>
            <person name="Petrovski S."/>
            <person name="Chan H.T."/>
            <person name="Lock P."/>
            <person name="Tucci J."/>
        </authorList>
    </citation>
    <scope>NUCLEOTIDE SEQUENCE [LARGE SCALE GENOMIC DNA]</scope>
</reference>
<proteinExistence type="predicted"/>
<organism evidence="1 2">
    <name type="scientific">Fusobacterium phage Fnu1</name>
    <dbReference type="NCBI Taxonomy" id="2530024"/>
    <lineage>
        <taxon>Viruses</taxon>
        <taxon>Duplodnaviria</taxon>
        <taxon>Heunggongvirae</taxon>
        <taxon>Uroviricota</taxon>
        <taxon>Caudoviricetes</taxon>
        <taxon>Latrobevirus</taxon>
        <taxon>Latrobevirus FNU1</taxon>
    </lineage>
</organism>
<dbReference type="RefSeq" id="YP_010082826.1">
    <property type="nucleotide sequence ID" value="NC_055035.1"/>
</dbReference>
<protein>
    <submittedName>
        <fullName evidence="1">Type I secretion system permease/ATPase</fullName>
    </submittedName>
</protein>
<dbReference type="Proteomes" id="UP000292160">
    <property type="component" value="Segment"/>
</dbReference>
<accession>A0A481W6Q8</accession>
<name>A0A481W6Q8_9CAUD</name>
<evidence type="ECO:0000313" key="1">
    <source>
        <dbReference type="EMBL" id="QBJ04071.1"/>
    </source>
</evidence>